<protein>
    <submittedName>
        <fullName evidence="1">Uncharacterized protein</fullName>
    </submittedName>
</protein>
<sequence>MEKYNEWTKIEEISKGKWKVSCSCGKIEIRYKSVIVNGYAKSCLKCSYEKRKLAISKSMTSHGKSNCPTQQSYSDMKRRCYSKHRNEYKHYGGRGIRVCERWLNGDGIRTGYHCFLEDMGERPKGFSLDRIDVNGDYEPNNCRWATPKEQGNNKRTTPKFLYKGEMTAITYIAEDINMNRNTLYSRVVQHGKDFKESISTPVKTR</sequence>
<evidence type="ECO:0000313" key="1">
    <source>
        <dbReference type="EMBL" id="AMD43193.2"/>
    </source>
</evidence>
<dbReference type="OrthoDB" id="8611at10239"/>
<evidence type="ECO:0000313" key="2">
    <source>
        <dbReference type="Proteomes" id="UP000201388"/>
    </source>
</evidence>
<accession>A0A190XCC8</accession>
<dbReference type="EMBL" id="KU510289">
    <property type="protein sequence ID" value="AMD43193.2"/>
    <property type="molecule type" value="Genomic_DNA"/>
</dbReference>
<organism evidence="1 2">
    <name type="scientific">Acinetobacter phage LZ35</name>
    <dbReference type="NCBI Taxonomy" id="1792222"/>
    <lineage>
        <taxon>Viruses</taxon>
        <taxon>Duplodnaviria</taxon>
        <taxon>Heunggongvirae</taxon>
        <taxon>Uroviricota</taxon>
        <taxon>Caudoviricetes</taxon>
        <taxon>Obolenskvirus</taxon>
        <taxon>Obolenskvirus LZ35</taxon>
    </lineage>
</organism>
<gene>
    <name evidence="1" type="ORF">YD_33</name>
</gene>
<dbReference type="Proteomes" id="UP000201388">
    <property type="component" value="Segment"/>
</dbReference>
<keyword evidence="2" id="KW-1185">Reference proteome</keyword>
<proteinExistence type="predicted"/>
<name>A0A190XCC8_9CAUD</name>
<reference evidence="2" key="1">
    <citation type="submission" date="2016-01" db="EMBL/GenBank/DDBJ databases">
        <title>The genome sequence of bacteriophage LZ35 lytic for Acinetobacter baumannii.</title>
        <authorList>
            <person name="Guo Z."/>
            <person name="Huang H."/>
            <person name="Shi H."/>
            <person name="Sun Y."/>
        </authorList>
    </citation>
    <scope>NUCLEOTIDE SEQUENCE [LARGE SCALE GENOMIC DNA]</scope>
</reference>
<dbReference type="KEGG" id="vg:29068408"/>
<dbReference type="RefSeq" id="YP_009291905.1">
    <property type="nucleotide sequence ID" value="NC_031117.1"/>
</dbReference>
<dbReference type="GeneID" id="29068408"/>